<dbReference type="Pfam" id="PF11127">
    <property type="entry name" value="YgaP-like_TM"/>
    <property type="match status" value="1"/>
</dbReference>
<dbReference type="InterPro" id="IPR021309">
    <property type="entry name" value="YgaP-like_TM"/>
</dbReference>
<keyword evidence="1" id="KW-0472">Membrane</keyword>
<reference evidence="3 4" key="1">
    <citation type="journal article" date="2019" name="Appl. Environ. Microbiol.">
        <title>Environmental Evidence and Genomic Insight of Iron-oxidizing Bacteria Preference Towards More Corrosion Resistant Stainless Steel at Higher Salinities.</title>
        <authorList>
            <person name="Garrison C.E."/>
            <person name="Price K.A."/>
            <person name="Field E.K."/>
        </authorList>
    </citation>
    <scope>NUCLEOTIDE SEQUENCE [LARGE SCALE GENOMIC DNA]</scope>
    <source>
        <strain evidence="3 4">P3</strain>
    </source>
</reference>
<sequence length="65" mass="7195">MRNISRLERSVRLWFGLAMIVGCIQAGSLLPWSAIGLMLVLTVIAGFCPMYAMAGFRTQICCLRS</sequence>
<feature type="domain" description="Inner membrane protein YgaP-like transmembrane" evidence="2">
    <location>
        <begin position="1"/>
        <end position="58"/>
    </location>
</feature>
<keyword evidence="1" id="KW-0812">Transmembrane</keyword>
<keyword evidence="4" id="KW-1185">Reference proteome</keyword>
<gene>
    <name evidence="3" type="ORF">FEF65_11040</name>
</gene>
<proteinExistence type="predicted"/>
<organism evidence="3 4">
    <name type="scientific">Mariprofundus erugo</name>
    <dbReference type="NCBI Taxonomy" id="2528639"/>
    <lineage>
        <taxon>Bacteria</taxon>
        <taxon>Pseudomonadati</taxon>
        <taxon>Pseudomonadota</taxon>
        <taxon>Candidatius Mariprofundia</taxon>
        <taxon>Mariprofundales</taxon>
        <taxon>Mariprofundaceae</taxon>
        <taxon>Mariprofundus</taxon>
    </lineage>
</organism>
<accession>A0A5R9GNV4</accession>
<protein>
    <submittedName>
        <fullName evidence="3">DUF2892 domain-containing protein</fullName>
    </submittedName>
</protein>
<dbReference type="Proteomes" id="UP000306585">
    <property type="component" value="Unassembled WGS sequence"/>
</dbReference>
<evidence type="ECO:0000313" key="3">
    <source>
        <dbReference type="EMBL" id="TLS66123.1"/>
    </source>
</evidence>
<evidence type="ECO:0000313" key="4">
    <source>
        <dbReference type="Proteomes" id="UP000306585"/>
    </source>
</evidence>
<dbReference type="EMBL" id="VBRY01000011">
    <property type="protein sequence ID" value="TLS66123.1"/>
    <property type="molecule type" value="Genomic_DNA"/>
</dbReference>
<feature type="transmembrane region" description="Helical" evidence="1">
    <location>
        <begin position="12"/>
        <end position="30"/>
    </location>
</feature>
<evidence type="ECO:0000256" key="1">
    <source>
        <dbReference type="SAM" id="Phobius"/>
    </source>
</evidence>
<keyword evidence="1" id="KW-1133">Transmembrane helix</keyword>
<name>A0A5R9GNV4_9PROT</name>
<dbReference type="RefSeq" id="WP_138239880.1">
    <property type="nucleotide sequence ID" value="NZ_VBRY01000011.1"/>
</dbReference>
<evidence type="ECO:0000259" key="2">
    <source>
        <dbReference type="Pfam" id="PF11127"/>
    </source>
</evidence>
<dbReference type="AlphaFoldDB" id="A0A5R9GNV4"/>
<dbReference type="OrthoDB" id="9804804at2"/>
<dbReference type="PROSITE" id="PS51257">
    <property type="entry name" value="PROKAR_LIPOPROTEIN"/>
    <property type="match status" value="1"/>
</dbReference>
<comment type="caution">
    <text evidence="3">The sequence shown here is derived from an EMBL/GenBank/DDBJ whole genome shotgun (WGS) entry which is preliminary data.</text>
</comment>
<feature type="transmembrane region" description="Helical" evidence="1">
    <location>
        <begin position="36"/>
        <end position="56"/>
    </location>
</feature>